<proteinExistence type="predicted"/>
<protein>
    <recommendedName>
        <fullName evidence="3">YtxH domain-containing protein</fullName>
    </recommendedName>
</protein>
<keyword evidence="2" id="KW-1185">Reference proteome</keyword>
<dbReference type="AlphaFoldDB" id="A0A4Y8ID50"/>
<dbReference type="OrthoDB" id="2971292at2"/>
<organism evidence="1 2">
    <name type="scientific">Filobacillus milosensis</name>
    <dbReference type="NCBI Taxonomy" id="94137"/>
    <lineage>
        <taxon>Bacteria</taxon>
        <taxon>Bacillati</taxon>
        <taxon>Bacillota</taxon>
        <taxon>Bacilli</taxon>
        <taxon>Bacillales</taxon>
        <taxon>Bacillaceae</taxon>
        <taxon>Filobacillus</taxon>
    </lineage>
</organism>
<reference evidence="1 2" key="1">
    <citation type="submission" date="2019-03" db="EMBL/GenBank/DDBJ databases">
        <authorList>
            <person name="He R.-H."/>
        </authorList>
    </citation>
    <scope>NUCLEOTIDE SEQUENCE [LARGE SCALE GENOMIC DNA]</scope>
    <source>
        <strain evidence="2">SH 714</strain>
    </source>
</reference>
<accession>A0A4Y8ID50</accession>
<dbReference type="Proteomes" id="UP000297975">
    <property type="component" value="Unassembled WGS sequence"/>
</dbReference>
<dbReference type="EMBL" id="SOPW01000021">
    <property type="protein sequence ID" value="TFB13908.1"/>
    <property type="molecule type" value="Genomic_DNA"/>
</dbReference>
<comment type="caution">
    <text evidence="1">The sequence shown here is derived from an EMBL/GenBank/DDBJ whole genome shotgun (WGS) entry which is preliminary data.</text>
</comment>
<evidence type="ECO:0008006" key="3">
    <source>
        <dbReference type="Google" id="ProtNLM"/>
    </source>
</evidence>
<evidence type="ECO:0000313" key="2">
    <source>
        <dbReference type="Proteomes" id="UP000297975"/>
    </source>
</evidence>
<evidence type="ECO:0000313" key="1">
    <source>
        <dbReference type="EMBL" id="TFB13908.1"/>
    </source>
</evidence>
<name>A0A4Y8ID50_9BACI</name>
<gene>
    <name evidence="1" type="ORF">E3U55_15205</name>
</gene>
<sequence>MNNKLKTWQSGMIIGALMGLVVSMFNQRERESFKNSSKKTYNQIKHIYKHPSESVRQLRLKIDQVNKGTDNLIDQIEQVQRLIDKVDQGQKK</sequence>
<dbReference type="RefSeq" id="WP_134341336.1">
    <property type="nucleotide sequence ID" value="NZ_SOPW01000021.1"/>
</dbReference>